<feature type="non-terminal residue" evidence="1">
    <location>
        <position position="34"/>
    </location>
</feature>
<dbReference type="AlphaFoldDB" id="A0A8X6LCW7"/>
<dbReference type="EMBL" id="BMAO01005975">
    <property type="protein sequence ID" value="GFR05110.1"/>
    <property type="molecule type" value="Genomic_DNA"/>
</dbReference>
<evidence type="ECO:0000313" key="1">
    <source>
        <dbReference type="EMBL" id="GFR05110.1"/>
    </source>
</evidence>
<organism evidence="1 2">
    <name type="scientific">Trichonephila clavata</name>
    <name type="common">Joro spider</name>
    <name type="synonym">Nephila clavata</name>
    <dbReference type="NCBI Taxonomy" id="2740835"/>
    <lineage>
        <taxon>Eukaryota</taxon>
        <taxon>Metazoa</taxon>
        <taxon>Ecdysozoa</taxon>
        <taxon>Arthropoda</taxon>
        <taxon>Chelicerata</taxon>
        <taxon>Arachnida</taxon>
        <taxon>Araneae</taxon>
        <taxon>Araneomorphae</taxon>
        <taxon>Entelegynae</taxon>
        <taxon>Araneoidea</taxon>
        <taxon>Nephilidae</taxon>
        <taxon>Trichonephila</taxon>
    </lineage>
</organism>
<dbReference type="Proteomes" id="UP000887116">
    <property type="component" value="Unassembled WGS sequence"/>
</dbReference>
<sequence length="34" mass="3598">MPVAVKCREIDCGATESPAPSCRIIDVDRASTCC</sequence>
<keyword evidence="2" id="KW-1185">Reference proteome</keyword>
<reference evidence="1" key="1">
    <citation type="submission" date="2020-07" db="EMBL/GenBank/DDBJ databases">
        <title>Multicomponent nature underlies the extraordinary mechanical properties of spider dragline silk.</title>
        <authorList>
            <person name="Kono N."/>
            <person name="Nakamura H."/>
            <person name="Mori M."/>
            <person name="Yoshida Y."/>
            <person name="Ohtoshi R."/>
            <person name="Malay A.D."/>
            <person name="Moran D.A.P."/>
            <person name="Tomita M."/>
            <person name="Numata K."/>
            <person name="Arakawa K."/>
        </authorList>
    </citation>
    <scope>NUCLEOTIDE SEQUENCE</scope>
</reference>
<evidence type="ECO:0000313" key="2">
    <source>
        <dbReference type="Proteomes" id="UP000887116"/>
    </source>
</evidence>
<proteinExistence type="predicted"/>
<protein>
    <submittedName>
        <fullName evidence="1">Uncharacterized protein</fullName>
    </submittedName>
</protein>
<accession>A0A8X6LCW7</accession>
<name>A0A8X6LCW7_TRICU</name>
<comment type="caution">
    <text evidence="1">The sequence shown here is derived from an EMBL/GenBank/DDBJ whole genome shotgun (WGS) entry which is preliminary data.</text>
</comment>
<gene>
    <name evidence="1" type="ORF">TNCT_232431</name>
</gene>